<organism evidence="2 3">
    <name type="scientific">Holdemania filiformis</name>
    <dbReference type="NCBI Taxonomy" id="61171"/>
    <lineage>
        <taxon>Bacteria</taxon>
        <taxon>Bacillati</taxon>
        <taxon>Bacillota</taxon>
        <taxon>Erysipelotrichia</taxon>
        <taxon>Erysipelotrichales</taxon>
        <taxon>Erysipelotrichaceae</taxon>
        <taxon>Holdemania</taxon>
    </lineage>
</organism>
<evidence type="ECO:0000256" key="1">
    <source>
        <dbReference type="SAM" id="Phobius"/>
    </source>
</evidence>
<reference evidence="2 3" key="1">
    <citation type="submission" date="2018-08" db="EMBL/GenBank/DDBJ databases">
        <title>A genome reference for cultivated species of the human gut microbiota.</title>
        <authorList>
            <person name="Zou Y."/>
            <person name="Xue W."/>
            <person name="Luo G."/>
        </authorList>
    </citation>
    <scope>NUCLEOTIDE SEQUENCE [LARGE SCALE GENOMIC DNA]</scope>
    <source>
        <strain evidence="2 3">AF24-29</strain>
    </source>
</reference>
<feature type="transmembrane region" description="Helical" evidence="1">
    <location>
        <begin position="165"/>
        <end position="184"/>
    </location>
</feature>
<accession>A0A412FZE9</accession>
<gene>
    <name evidence="2" type="ORF">DWY25_09930</name>
</gene>
<keyword evidence="1" id="KW-0472">Membrane</keyword>
<feature type="transmembrane region" description="Helical" evidence="1">
    <location>
        <begin position="81"/>
        <end position="102"/>
    </location>
</feature>
<keyword evidence="1" id="KW-1133">Transmembrane helix</keyword>
<feature type="transmembrane region" description="Helical" evidence="1">
    <location>
        <begin position="386"/>
        <end position="404"/>
    </location>
</feature>
<feature type="transmembrane region" description="Helical" evidence="1">
    <location>
        <begin position="20"/>
        <end position="50"/>
    </location>
</feature>
<feature type="transmembrane region" description="Helical" evidence="1">
    <location>
        <begin position="234"/>
        <end position="256"/>
    </location>
</feature>
<keyword evidence="3" id="KW-1185">Reference proteome</keyword>
<dbReference type="EMBL" id="QRUP01000011">
    <property type="protein sequence ID" value="RGR73536.1"/>
    <property type="molecule type" value="Genomic_DNA"/>
</dbReference>
<protein>
    <submittedName>
        <fullName evidence="2">Uncharacterized protein</fullName>
    </submittedName>
</protein>
<evidence type="ECO:0000313" key="3">
    <source>
        <dbReference type="Proteomes" id="UP000284178"/>
    </source>
</evidence>
<dbReference type="AlphaFoldDB" id="A0A412FZE9"/>
<feature type="transmembrane region" description="Helical" evidence="1">
    <location>
        <begin position="293"/>
        <end position="316"/>
    </location>
</feature>
<feature type="transmembrane region" description="Helical" evidence="1">
    <location>
        <begin position="108"/>
        <end position="129"/>
    </location>
</feature>
<name>A0A412FZE9_9FIRM</name>
<dbReference type="RefSeq" id="WP_117895101.1">
    <property type="nucleotide sequence ID" value="NZ_CABJCV010000011.1"/>
</dbReference>
<dbReference type="Proteomes" id="UP000284178">
    <property type="component" value="Unassembled WGS sequence"/>
</dbReference>
<feature type="transmembrane region" description="Helical" evidence="1">
    <location>
        <begin position="141"/>
        <end position="159"/>
    </location>
</feature>
<comment type="caution">
    <text evidence="2">The sequence shown here is derived from an EMBL/GenBank/DDBJ whole genome shotgun (WGS) entry which is preliminary data.</text>
</comment>
<proteinExistence type="predicted"/>
<evidence type="ECO:0000313" key="2">
    <source>
        <dbReference type="EMBL" id="RGR73536.1"/>
    </source>
</evidence>
<sequence length="413" mass="45481">MKNSDRLRLAWGYWFQCNGGLLGVVVLSLVLTSGSVAVALFPLLSGALVFTNKMLDWRDGEEGTSGRMLETLPLSNRDRKIILLFTVTMTWIGLVGGCGLVMNVRRPGLTGVLAWTAVVFWAMYGWIILRWEKEKQALSTWKTAMIYNALILVVVIGALEFSDKALSSSLILAAAFVLVMSIGLTRIELIGKEKQDSLDKLEFPRISEQLRGILDLAEIRLHGKNQRRRTRDQGLQLLVALVFLVFLHGSYVYLVFFVGDFAASWQLTKKFQSGGYALNLFPAARKKRLAGQLIAQGFVLGSLWIMDLIILGMQLFIPFGSLALPLTWKAVGISLCATLVFVAYSLTFGSGYDADKGSSWFFFGFFAVNLGAAGASAQALPFLQSGAFWIGLSLASLILIGRWLEIQAKRGAL</sequence>
<keyword evidence="1" id="KW-0812">Transmembrane</keyword>
<feature type="transmembrane region" description="Helical" evidence="1">
    <location>
        <begin position="360"/>
        <end position="380"/>
    </location>
</feature>
<feature type="transmembrane region" description="Helical" evidence="1">
    <location>
        <begin position="328"/>
        <end position="348"/>
    </location>
</feature>
<dbReference type="GeneID" id="83015719"/>